<evidence type="ECO:0000313" key="3">
    <source>
        <dbReference type="EMBL" id="AOR51033.1"/>
    </source>
</evidence>
<dbReference type="Gene3D" id="2.60.260.20">
    <property type="entry name" value="Urease metallochaperone UreE, N-terminal domain"/>
    <property type="match status" value="1"/>
</dbReference>
<keyword evidence="1" id="KW-0812">Transmembrane</keyword>
<keyword evidence="1" id="KW-0472">Membrane</keyword>
<feature type="transmembrane region" description="Helical" evidence="1">
    <location>
        <begin position="71"/>
        <end position="93"/>
    </location>
</feature>
<evidence type="ECO:0000256" key="1">
    <source>
        <dbReference type="SAM" id="Phobius"/>
    </source>
</evidence>
<sequence>MITNNPTEPVNAANSKYKPQPLPDISKWSSRFTGWSIWFDVSDSGHGASNSPQDLELGLLIAEKRVATKRIFRWTALFVVIAVILGVLAFLNFGLSTTLVLGAIALIFFCAALYRFMTWYLNKDLKIGIFREGFALTKNGKTQKFFWRDLDYVREKWRKASFEEVIQENRHKIEIYALNGQKVEMDRTFENIEEIGGLIQLAMAEYLLPGRIETLKNDGTCDFGSFKISRYGITYRDKKFLPWNKVKELNVQTIGQTTLTISELDGSKWTTWATENGGTVLNLRLFLILAYWLINAAKNNVTDETDETDALTSSEDQFDGTEYCKLFVTKKQAQKDSQRTLYVGTSKQERRLVVKIPAGVKSGTVYRFPDYGRPNPKGGAAGILNVEITVEAVTQFQANWEVAQMTIGVILFILGMIVLISESAFDLIMSAALAVLLGGICGTLISIRKRWAGVISGAIGGGISYFIHIIYLILMYQFFGRESFWNYEMVVMLFISVLPGIGLYMLLTKKRNKKNT</sequence>
<dbReference type="GO" id="GO:0006457">
    <property type="term" value="P:protein folding"/>
    <property type="evidence" value="ECO:0007669"/>
    <property type="project" value="InterPro"/>
</dbReference>
<feature type="transmembrane region" description="Helical" evidence="1">
    <location>
        <begin position="427"/>
        <end position="447"/>
    </location>
</feature>
<dbReference type="SUPFAM" id="SSF49493">
    <property type="entry name" value="HSP40/DnaJ peptide-binding domain"/>
    <property type="match status" value="1"/>
</dbReference>
<reference evidence="3" key="1">
    <citation type="journal article" date="2016" name="Sci. Rep.">
        <title>Triclosan Resistome from Metagenome Reveals Diverse Enoyl Acyl Carrier Protein Reductases and Selective Enrichment of Triclosan Resistance Genes.</title>
        <authorList>
            <person name="Khan R."/>
            <person name="Kong H.G."/>
            <person name="Jung Y.H."/>
            <person name="Choi J."/>
            <person name="Baek K.Y."/>
            <person name="Hwang E.C."/>
            <person name="Lee S.W."/>
        </authorList>
    </citation>
    <scope>NUCLEOTIDE SEQUENCE</scope>
</reference>
<dbReference type="InterPro" id="IPR008971">
    <property type="entry name" value="HSP40/DnaJ_pept-bd"/>
</dbReference>
<dbReference type="GO" id="GO:0051082">
    <property type="term" value="F:unfolded protein binding"/>
    <property type="evidence" value="ECO:0007669"/>
    <property type="project" value="InterPro"/>
</dbReference>
<feature type="transmembrane region" description="Helical" evidence="1">
    <location>
        <begin position="99"/>
        <end position="121"/>
    </location>
</feature>
<name>A0A1C9U4G3_9BACT</name>
<feature type="domain" description="Chaperone DnaJ C-terminal" evidence="2">
    <location>
        <begin position="308"/>
        <end position="399"/>
    </location>
</feature>
<dbReference type="InterPro" id="IPR046492">
    <property type="entry name" value="DUF6585"/>
</dbReference>
<dbReference type="AlphaFoldDB" id="A0A1C9U4G3"/>
<proteinExistence type="predicted"/>
<feature type="transmembrane region" description="Helical" evidence="1">
    <location>
        <begin position="454"/>
        <end position="479"/>
    </location>
</feature>
<dbReference type="Pfam" id="PF01556">
    <property type="entry name" value="DnaJ_C"/>
    <property type="match status" value="1"/>
</dbReference>
<protein>
    <recommendedName>
        <fullName evidence="2">Chaperone DnaJ C-terminal domain-containing protein</fullName>
    </recommendedName>
</protein>
<accession>A0A1C9U4G3</accession>
<feature type="transmembrane region" description="Helical" evidence="1">
    <location>
        <begin position="402"/>
        <end position="421"/>
    </location>
</feature>
<organism evidence="3">
    <name type="scientific">uncultured bacterium pAX1</name>
    <dbReference type="NCBI Taxonomy" id="1781156"/>
    <lineage>
        <taxon>Bacteria</taxon>
        <taxon>environmental samples</taxon>
    </lineage>
</organism>
<dbReference type="Pfam" id="PF20226">
    <property type="entry name" value="DUF6585"/>
    <property type="match status" value="1"/>
</dbReference>
<dbReference type="InterPro" id="IPR002939">
    <property type="entry name" value="DnaJ_C"/>
</dbReference>
<keyword evidence="1" id="KW-1133">Transmembrane helix</keyword>
<dbReference type="EMBL" id="KT982357">
    <property type="protein sequence ID" value="AOR51033.1"/>
    <property type="molecule type" value="Genomic_DNA"/>
</dbReference>
<feature type="transmembrane region" description="Helical" evidence="1">
    <location>
        <begin position="485"/>
        <end position="507"/>
    </location>
</feature>
<evidence type="ECO:0000259" key="2">
    <source>
        <dbReference type="Pfam" id="PF01556"/>
    </source>
</evidence>